<dbReference type="Proteomes" id="UP001054837">
    <property type="component" value="Unassembled WGS sequence"/>
</dbReference>
<feature type="compositionally biased region" description="Basic residues" evidence="1">
    <location>
        <begin position="1"/>
        <end position="18"/>
    </location>
</feature>
<gene>
    <name evidence="3" type="ORF">CDAR_114471</name>
</gene>
<protein>
    <submittedName>
        <fullName evidence="3">Uncharacterized protein</fullName>
    </submittedName>
</protein>
<proteinExistence type="predicted"/>
<keyword evidence="4" id="KW-1185">Reference proteome</keyword>
<feature type="transmembrane region" description="Helical" evidence="2">
    <location>
        <begin position="48"/>
        <end position="73"/>
    </location>
</feature>
<evidence type="ECO:0000313" key="4">
    <source>
        <dbReference type="Proteomes" id="UP001054837"/>
    </source>
</evidence>
<dbReference type="EMBL" id="BPLQ01001644">
    <property type="protein sequence ID" value="GIX83571.1"/>
    <property type="molecule type" value="Genomic_DNA"/>
</dbReference>
<comment type="caution">
    <text evidence="3">The sequence shown here is derived from an EMBL/GenBank/DDBJ whole genome shotgun (WGS) entry which is preliminary data.</text>
</comment>
<reference evidence="3 4" key="1">
    <citation type="submission" date="2021-06" db="EMBL/GenBank/DDBJ databases">
        <title>Caerostris darwini draft genome.</title>
        <authorList>
            <person name="Kono N."/>
            <person name="Arakawa K."/>
        </authorList>
    </citation>
    <scope>NUCLEOTIDE SEQUENCE [LARGE SCALE GENOMIC DNA]</scope>
</reference>
<feature type="region of interest" description="Disordered" evidence="1">
    <location>
        <begin position="1"/>
        <end position="35"/>
    </location>
</feature>
<name>A0AAV4NHY6_9ARAC</name>
<organism evidence="3 4">
    <name type="scientific">Caerostris darwini</name>
    <dbReference type="NCBI Taxonomy" id="1538125"/>
    <lineage>
        <taxon>Eukaryota</taxon>
        <taxon>Metazoa</taxon>
        <taxon>Ecdysozoa</taxon>
        <taxon>Arthropoda</taxon>
        <taxon>Chelicerata</taxon>
        <taxon>Arachnida</taxon>
        <taxon>Araneae</taxon>
        <taxon>Araneomorphae</taxon>
        <taxon>Entelegynae</taxon>
        <taxon>Araneoidea</taxon>
        <taxon>Araneidae</taxon>
        <taxon>Caerostris</taxon>
    </lineage>
</organism>
<dbReference type="AlphaFoldDB" id="A0AAV4NHY6"/>
<accession>A0AAV4NHY6</accession>
<keyword evidence="2" id="KW-0472">Membrane</keyword>
<evidence type="ECO:0000256" key="1">
    <source>
        <dbReference type="SAM" id="MobiDB-lite"/>
    </source>
</evidence>
<evidence type="ECO:0000313" key="3">
    <source>
        <dbReference type="EMBL" id="GIX83571.1"/>
    </source>
</evidence>
<keyword evidence="2" id="KW-1133">Transmembrane helix</keyword>
<evidence type="ECO:0000256" key="2">
    <source>
        <dbReference type="SAM" id="Phobius"/>
    </source>
</evidence>
<keyword evidence="2" id="KW-0812">Transmembrane</keyword>
<sequence length="134" mass="15143">MLQNYRKLKTRKKSKREKRTSSKEAAPPTEGRSSYCHQKRVGRALTSYCFMFFPLVFPCQAFATRLLVCVSLLDASQQSRVTAPIHQTSAGNLEEDPPLPIRLDMFSLDSPDVATNMDLDNDQQLTKAYAPSEN</sequence>